<reference evidence="1" key="1">
    <citation type="journal article" date="2013" name="Genome Biol.">
        <title>Comparative genomics of the core and accessory genomes of 48 Sinorhizobium strains comprising five genospecies.</title>
        <authorList>
            <person name="Sugawara M."/>
            <person name="Epstein B."/>
            <person name="Badgley B.D."/>
            <person name="Unno T."/>
            <person name="Xu L."/>
            <person name="Reese J."/>
            <person name="Gyaneshwar P."/>
            <person name="Denny R."/>
            <person name="Mudge J."/>
            <person name="Bharti A.K."/>
            <person name="Farmer A.D."/>
            <person name="May G.D."/>
            <person name="Woodward J.E."/>
            <person name="Medigue C."/>
            <person name="Vallenet D."/>
            <person name="Lajus A."/>
            <person name="Rouy Z."/>
            <person name="Martinez-Vaz B."/>
            <person name="Tiffin P."/>
            <person name="Young N.D."/>
            <person name="Sadowsky M.J."/>
        </authorList>
    </citation>
    <scope>NUCLEOTIDE SEQUENCE</scope>
    <source>
        <strain evidence="1">M30</strain>
    </source>
</reference>
<evidence type="ECO:0000313" key="1">
    <source>
        <dbReference type="EMBL" id="MQW06310.1"/>
    </source>
</evidence>
<dbReference type="InterPro" id="IPR009758">
    <property type="entry name" value="DUF1326"/>
</dbReference>
<dbReference type="PIRSF" id="PIRSF033303">
    <property type="entry name" value="UCP033303"/>
    <property type="match status" value="1"/>
</dbReference>
<dbReference type="RefSeq" id="WP_153318545.1">
    <property type="nucleotide sequence ID" value="NZ_WISP01000162.1"/>
</dbReference>
<dbReference type="Pfam" id="PF07040">
    <property type="entry name" value="DUF1326"/>
    <property type="match status" value="1"/>
</dbReference>
<organism evidence="1">
    <name type="scientific">Rhizobium meliloti</name>
    <name type="common">Ensifer meliloti</name>
    <name type="synonym">Sinorhizobium meliloti</name>
    <dbReference type="NCBI Taxonomy" id="382"/>
    <lineage>
        <taxon>Bacteria</taxon>
        <taxon>Pseudomonadati</taxon>
        <taxon>Pseudomonadota</taxon>
        <taxon>Alphaproteobacteria</taxon>
        <taxon>Hyphomicrobiales</taxon>
        <taxon>Rhizobiaceae</taxon>
        <taxon>Sinorhizobium/Ensifer group</taxon>
        <taxon>Sinorhizobium</taxon>
    </lineage>
</organism>
<dbReference type="InterPro" id="IPR014581">
    <property type="entry name" value="UCP033303"/>
</dbReference>
<gene>
    <name evidence="1" type="ORF">GHK45_22010</name>
</gene>
<name>A0A6A7ZUF3_RHIML</name>
<comment type="caution">
    <text evidence="1">The sequence shown here is derived from an EMBL/GenBank/DDBJ whole genome shotgun (WGS) entry which is preliminary data.</text>
</comment>
<dbReference type="AlphaFoldDB" id="A0A6A7ZUF3"/>
<sequence>MELRVGGAKPSDNSPAAFKGFSDPLDSHGVPGRSKQYLIHSAFTGTIGGVAMAYVDWAIKGPKIASCSCDYGCPCEFNGKPTEGLCEGLECMLIEEGWFGDLRLDGLKVAAVYRWPGPVHEGGGVVRGFFDANADQAQIDALFTILGGKEQEPTTVFNIYGSTIAQELEPIFAPIEFHSDIEKRTGGFRIDGHLELELEPIRNPVTGAPHHARIVLPQGFEFRQAEIASGTFNANGEIAMGRQKRYGALWRAAYGPYGIIEE</sequence>
<protein>
    <submittedName>
        <fullName evidence="1">DUF1326 domain-containing protein</fullName>
    </submittedName>
</protein>
<accession>A0A6A7ZUF3</accession>
<dbReference type="EMBL" id="WISP01000162">
    <property type="protein sequence ID" value="MQW06310.1"/>
    <property type="molecule type" value="Genomic_DNA"/>
</dbReference>
<proteinExistence type="predicted"/>